<accession>A0ACC1SXP4</accession>
<gene>
    <name evidence="1" type="ORF">NM208_g1027</name>
</gene>
<dbReference type="Proteomes" id="UP001148629">
    <property type="component" value="Unassembled WGS sequence"/>
</dbReference>
<evidence type="ECO:0000313" key="2">
    <source>
        <dbReference type="Proteomes" id="UP001148629"/>
    </source>
</evidence>
<evidence type="ECO:0000313" key="1">
    <source>
        <dbReference type="EMBL" id="KAJ3548381.1"/>
    </source>
</evidence>
<comment type="caution">
    <text evidence="1">The sequence shown here is derived from an EMBL/GenBank/DDBJ whole genome shotgun (WGS) entry which is preliminary data.</text>
</comment>
<keyword evidence="2" id="KW-1185">Reference proteome</keyword>
<organism evidence="1 2">
    <name type="scientific">Fusarium decemcellulare</name>
    <dbReference type="NCBI Taxonomy" id="57161"/>
    <lineage>
        <taxon>Eukaryota</taxon>
        <taxon>Fungi</taxon>
        <taxon>Dikarya</taxon>
        <taxon>Ascomycota</taxon>
        <taxon>Pezizomycotina</taxon>
        <taxon>Sordariomycetes</taxon>
        <taxon>Hypocreomycetidae</taxon>
        <taxon>Hypocreales</taxon>
        <taxon>Nectriaceae</taxon>
        <taxon>Fusarium</taxon>
        <taxon>Fusarium decemcellulare species complex</taxon>
    </lineage>
</organism>
<proteinExistence type="predicted"/>
<name>A0ACC1SXP4_9HYPO</name>
<protein>
    <submittedName>
        <fullName evidence="1">Uncharacterized protein</fullName>
    </submittedName>
</protein>
<reference evidence="1" key="1">
    <citation type="submission" date="2022-08" db="EMBL/GenBank/DDBJ databases">
        <title>Genome Sequence of Fusarium decemcellulare.</title>
        <authorList>
            <person name="Buettner E."/>
        </authorList>
    </citation>
    <scope>NUCLEOTIDE SEQUENCE</scope>
    <source>
        <strain evidence="1">Babe19</strain>
    </source>
</reference>
<sequence length="775" mass="87250">MPGSLSIAAVTPITNSDTETSVSNQRSRALQLLSRIPSGYHRQGRHDADYIPNLRFPERWSILTRRHRLNQAHVQLQASGGIDQNRSGHVTCAARVRCSATSQTRRDLVSCRENTTRGRGSGSPPVAFAERNPIISQPEVVGSSHPPLEAQLGQNSNDHRDMLDMLGDARPPAIEADADLPPLDSIMSESFWPGEDGIIWNIPFNHSLQSNTGTPNRAFDFLRDGELPGLGPIDDGTPPENADPINRMRTEVSGSPSSTSEGLSIDLKPKHSTQLIGFSNESDPFALHHFPYNHLDEVDFFRVTYRIQPGRGSSSRNDGTSECPPIHFLHSQTGTAVEIRKVVDQCMSSIDDRGHLEKLVDRDAGVALVRLYFKFVFGSLPILSRSLILPDVQTFVAEASTGLLAGIYALAFPFTPWDEKLCLDSAYSKPNIAVLWQISYTCLQKEMHFPRLSTIQIFLLLLNHAPFDTVSVESPFAWTLAGSMLSMAQSLGLNVDPTGWSLPPWEIRLRRRLWWAVVVEHTWRSITHGRSSMLHDDDWDVSPLVVDDFVVDANVSLPDDMRYRSPDYFMHLCSLTEIANGVCRQFFSLRAVSRQQSLDTLLEQARGPRQRLLEWLESLPASLHINTETNEGDADDSVKSHASLYVAYYTTHILVLRALLRPIINNNVQLDQAHPSVETVLQASRGLVQTVIKFIRGLDSRHQAAFWPAYTRHCLSYPGLFCYMLCLQQRQPHMSTYDQNLLATWRKTLRTRVQSWPFLKFAIVKVDAIYWKKLY</sequence>
<dbReference type="EMBL" id="JANRMS010000050">
    <property type="protein sequence ID" value="KAJ3548381.1"/>
    <property type="molecule type" value="Genomic_DNA"/>
</dbReference>